<name>A0A382TWF3_9ZZZZ</name>
<sequence length="111" mass="13303">MEKFFSIWDKVLFVLTTLWLTYVPCDIFFTSDEFPIYSLEISHEIHRAIIETFLGWIFLILIPWGLIMFLGIYILYLSLPTHANRALKFRNESKEHLERSRNRSSQLSLFI</sequence>
<feature type="transmembrane region" description="Helical" evidence="1">
    <location>
        <begin position="53"/>
        <end position="79"/>
    </location>
</feature>
<accession>A0A382TWF3</accession>
<keyword evidence="1" id="KW-1133">Transmembrane helix</keyword>
<organism evidence="2">
    <name type="scientific">marine metagenome</name>
    <dbReference type="NCBI Taxonomy" id="408172"/>
    <lineage>
        <taxon>unclassified sequences</taxon>
        <taxon>metagenomes</taxon>
        <taxon>ecological metagenomes</taxon>
    </lineage>
</organism>
<reference evidence="2" key="1">
    <citation type="submission" date="2018-05" db="EMBL/GenBank/DDBJ databases">
        <authorList>
            <person name="Lanie J.A."/>
            <person name="Ng W.-L."/>
            <person name="Kazmierczak K.M."/>
            <person name="Andrzejewski T.M."/>
            <person name="Davidsen T.M."/>
            <person name="Wayne K.J."/>
            <person name="Tettelin H."/>
            <person name="Glass J.I."/>
            <person name="Rusch D."/>
            <person name="Podicherti R."/>
            <person name="Tsui H.-C.T."/>
            <person name="Winkler M.E."/>
        </authorList>
    </citation>
    <scope>NUCLEOTIDE SEQUENCE</scope>
</reference>
<keyword evidence="1" id="KW-0812">Transmembrane</keyword>
<evidence type="ECO:0000313" key="2">
    <source>
        <dbReference type="EMBL" id="SVD25977.1"/>
    </source>
</evidence>
<dbReference type="EMBL" id="UINC01139434">
    <property type="protein sequence ID" value="SVD25977.1"/>
    <property type="molecule type" value="Genomic_DNA"/>
</dbReference>
<protein>
    <submittedName>
        <fullName evidence="2">Uncharacterized protein</fullName>
    </submittedName>
</protein>
<keyword evidence="1" id="KW-0472">Membrane</keyword>
<gene>
    <name evidence="2" type="ORF">METZ01_LOCUS378831</name>
</gene>
<proteinExistence type="predicted"/>
<dbReference type="AlphaFoldDB" id="A0A382TWF3"/>
<evidence type="ECO:0000256" key="1">
    <source>
        <dbReference type="SAM" id="Phobius"/>
    </source>
</evidence>